<reference evidence="1 2" key="1">
    <citation type="journal article" date="2023" name="Mol. Biol. Evol.">
        <title>Genomics of Secondarily Temperate Adaptation in the Only Non-Antarctic Icefish.</title>
        <authorList>
            <person name="Rivera-Colon A.G."/>
            <person name="Rayamajhi N."/>
            <person name="Minhas B.F."/>
            <person name="Madrigal G."/>
            <person name="Bilyk K.T."/>
            <person name="Yoon V."/>
            <person name="Hune M."/>
            <person name="Gregory S."/>
            <person name="Cheng C.H.C."/>
            <person name="Catchen J.M."/>
        </authorList>
    </citation>
    <scope>NUCLEOTIDE SEQUENCE [LARGE SCALE GENOMIC DNA]</scope>
    <source>
        <strain evidence="1">JC2023a</strain>
    </source>
</reference>
<proteinExistence type="predicted"/>
<protein>
    <submittedName>
        <fullName evidence="1">Uncharacterized protein</fullName>
    </submittedName>
</protein>
<name>A0AAN8B7S5_9TELE</name>
<accession>A0AAN8B7S5</accession>
<comment type="caution">
    <text evidence="1">The sequence shown here is derived from an EMBL/GenBank/DDBJ whole genome shotgun (WGS) entry which is preliminary data.</text>
</comment>
<dbReference type="Proteomes" id="UP001335648">
    <property type="component" value="Unassembled WGS sequence"/>
</dbReference>
<organism evidence="1 2">
    <name type="scientific">Champsocephalus esox</name>
    <name type="common">pike icefish</name>
    <dbReference type="NCBI Taxonomy" id="159716"/>
    <lineage>
        <taxon>Eukaryota</taxon>
        <taxon>Metazoa</taxon>
        <taxon>Chordata</taxon>
        <taxon>Craniata</taxon>
        <taxon>Vertebrata</taxon>
        <taxon>Euteleostomi</taxon>
        <taxon>Actinopterygii</taxon>
        <taxon>Neopterygii</taxon>
        <taxon>Teleostei</taxon>
        <taxon>Neoteleostei</taxon>
        <taxon>Acanthomorphata</taxon>
        <taxon>Eupercaria</taxon>
        <taxon>Perciformes</taxon>
        <taxon>Notothenioidei</taxon>
        <taxon>Channichthyidae</taxon>
        <taxon>Champsocephalus</taxon>
    </lineage>
</organism>
<dbReference type="AlphaFoldDB" id="A0AAN8B7S5"/>
<evidence type="ECO:0000313" key="2">
    <source>
        <dbReference type="Proteomes" id="UP001335648"/>
    </source>
</evidence>
<sequence length="92" mass="10472">MARSKLLTLSAFVDEKGNEPISYVSGPNLAPLTVRRISTLCVMNSRRISRLTRRNGEGRLTAATKTVFLTRRKRDIKATRREEEQTSLHITE</sequence>
<dbReference type="EMBL" id="JAULUE010002064">
    <property type="protein sequence ID" value="KAK5879828.1"/>
    <property type="molecule type" value="Genomic_DNA"/>
</dbReference>
<gene>
    <name evidence="1" type="ORF">CesoFtcFv8_022908</name>
</gene>
<evidence type="ECO:0000313" key="1">
    <source>
        <dbReference type="EMBL" id="KAK5879828.1"/>
    </source>
</evidence>
<keyword evidence="2" id="KW-1185">Reference proteome</keyword>